<dbReference type="OrthoDB" id="2194291at2759"/>
<dbReference type="EMBL" id="SBJO01001440">
    <property type="protein sequence ID" value="KAF9745490.1"/>
    <property type="molecule type" value="Genomic_DNA"/>
</dbReference>
<keyword evidence="3" id="KW-1185">Reference proteome</keyword>
<feature type="domain" description="Reverse transcriptase" evidence="1">
    <location>
        <begin position="71"/>
        <end position="235"/>
    </location>
</feature>
<feature type="non-terminal residue" evidence="2">
    <location>
        <position position="235"/>
    </location>
</feature>
<gene>
    <name evidence="2" type="primary">pol_82</name>
    <name evidence="2" type="ORF">NGRA_3550</name>
</gene>
<dbReference type="InterPro" id="IPR053134">
    <property type="entry name" value="RNA-dir_DNA_polymerase"/>
</dbReference>
<dbReference type="InterPro" id="IPR000477">
    <property type="entry name" value="RT_dom"/>
</dbReference>
<dbReference type="Pfam" id="PF00078">
    <property type="entry name" value="RVT_1"/>
    <property type="match status" value="1"/>
</dbReference>
<sequence length="235" mass="27799">HEHQVKFFVLPKVKTEKILIGRETIRLFMKNEKHSYECEIKTPEGLRVIERVYSLPKQLEKGIDEALEELLSKNYVRKSESTWLSNIRPVIKPNGKIRITTNLVALNKLVDLDRYSLPSIEQMLYDLRGMKYFSKLDLKDGFFQIPLAEKDKHKTAFRIKHKLYEWNVMPMGFKNAPAIFQRFMDNVLEPEIGKTCYVYVDDILIFGNDEKSHDEAYERIMKILERSSLKINKEK</sequence>
<comment type="caution">
    <text evidence="2">The sequence shown here is derived from an EMBL/GenBank/DDBJ whole genome shotgun (WGS) entry which is preliminary data.</text>
</comment>
<proteinExistence type="predicted"/>
<dbReference type="PANTHER" id="PTHR24559">
    <property type="entry name" value="TRANSPOSON TY3-I GAG-POL POLYPROTEIN"/>
    <property type="match status" value="1"/>
</dbReference>
<accession>A0A9P6KX45</accession>
<organism evidence="2 3">
    <name type="scientific">Nosema granulosis</name>
    <dbReference type="NCBI Taxonomy" id="83296"/>
    <lineage>
        <taxon>Eukaryota</taxon>
        <taxon>Fungi</taxon>
        <taxon>Fungi incertae sedis</taxon>
        <taxon>Microsporidia</taxon>
        <taxon>Nosematidae</taxon>
        <taxon>Nosema</taxon>
    </lineage>
</organism>
<feature type="non-terminal residue" evidence="2">
    <location>
        <position position="1"/>
    </location>
</feature>
<dbReference type="InterPro" id="IPR043128">
    <property type="entry name" value="Rev_trsase/Diguanyl_cyclase"/>
</dbReference>
<dbReference type="SUPFAM" id="SSF56672">
    <property type="entry name" value="DNA/RNA polymerases"/>
    <property type="match status" value="1"/>
</dbReference>
<dbReference type="Gene3D" id="3.10.10.10">
    <property type="entry name" value="HIV Type 1 Reverse Transcriptase, subunit A, domain 1"/>
    <property type="match status" value="1"/>
</dbReference>
<dbReference type="PANTHER" id="PTHR24559:SF444">
    <property type="entry name" value="REVERSE TRANSCRIPTASE DOMAIN-CONTAINING PROTEIN"/>
    <property type="match status" value="1"/>
</dbReference>
<protein>
    <submittedName>
        <fullName evidence="2">Retrovirus-related Pol polyprotein from transposon opus</fullName>
    </submittedName>
</protein>
<evidence type="ECO:0000259" key="1">
    <source>
        <dbReference type="PROSITE" id="PS50878"/>
    </source>
</evidence>
<reference evidence="2 3" key="1">
    <citation type="journal article" date="2020" name="Genome Biol. Evol.">
        <title>Comparative genomics of strictly vertically transmitted, feminizing microsporidia endosymbionts of amphipod crustaceans.</title>
        <authorList>
            <person name="Cormier A."/>
            <person name="Chebbi M.A."/>
            <person name="Giraud I."/>
            <person name="Wattier R."/>
            <person name="Teixeira M."/>
            <person name="Gilbert C."/>
            <person name="Rigaud T."/>
            <person name="Cordaux R."/>
        </authorList>
    </citation>
    <scope>NUCLEOTIDE SEQUENCE [LARGE SCALE GENOMIC DNA]</scope>
    <source>
        <strain evidence="2 3">Ou3-Ou53</strain>
    </source>
</reference>
<dbReference type="Proteomes" id="UP000740883">
    <property type="component" value="Unassembled WGS sequence"/>
</dbReference>
<dbReference type="AlphaFoldDB" id="A0A9P6KX45"/>
<dbReference type="Gene3D" id="3.30.70.270">
    <property type="match status" value="1"/>
</dbReference>
<evidence type="ECO:0000313" key="2">
    <source>
        <dbReference type="EMBL" id="KAF9745490.1"/>
    </source>
</evidence>
<evidence type="ECO:0000313" key="3">
    <source>
        <dbReference type="Proteomes" id="UP000740883"/>
    </source>
</evidence>
<dbReference type="CDD" id="cd01647">
    <property type="entry name" value="RT_LTR"/>
    <property type="match status" value="1"/>
</dbReference>
<dbReference type="PROSITE" id="PS50878">
    <property type="entry name" value="RT_POL"/>
    <property type="match status" value="1"/>
</dbReference>
<dbReference type="InterPro" id="IPR043502">
    <property type="entry name" value="DNA/RNA_pol_sf"/>
</dbReference>
<name>A0A9P6KX45_9MICR</name>